<name>A0A210PUB0_MIZYE</name>
<feature type="domain" description="PPPDE" evidence="5">
    <location>
        <begin position="4"/>
        <end position="148"/>
    </location>
</feature>
<dbReference type="OrthoDB" id="412286at2759"/>
<evidence type="ECO:0000259" key="5">
    <source>
        <dbReference type="PROSITE" id="PS51858"/>
    </source>
</evidence>
<evidence type="ECO:0000313" key="7">
    <source>
        <dbReference type="Proteomes" id="UP000242188"/>
    </source>
</evidence>
<reference evidence="6 7" key="1">
    <citation type="journal article" date="2017" name="Nat. Ecol. Evol.">
        <title>Scallop genome provides insights into evolution of bilaterian karyotype and development.</title>
        <authorList>
            <person name="Wang S."/>
            <person name="Zhang J."/>
            <person name="Jiao W."/>
            <person name="Li J."/>
            <person name="Xun X."/>
            <person name="Sun Y."/>
            <person name="Guo X."/>
            <person name="Huan P."/>
            <person name="Dong B."/>
            <person name="Zhang L."/>
            <person name="Hu X."/>
            <person name="Sun X."/>
            <person name="Wang J."/>
            <person name="Zhao C."/>
            <person name="Wang Y."/>
            <person name="Wang D."/>
            <person name="Huang X."/>
            <person name="Wang R."/>
            <person name="Lv J."/>
            <person name="Li Y."/>
            <person name="Zhang Z."/>
            <person name="Liu B."/>
            <person name="Lu W."/>
            <person name="Hui Y."/>
            <person name="Liang J."/>
            <person name="Zhou Z."/>
            <person name="Hou R."/>
            <person name="Li X."/>
            <person name="Liu Y."/>
            <person name="Li H."/>
            <person name="Ning X."/>
            <person name="Lin Y."/>
            <person name="Zhao L."/>
            <person name="Xing Q."/>
            <person name="Dou J."/>
            <person name="Li Y."/>
            <person name="Mao J."/>
            <person name="Guo H."/>
            <person name="Dou H."/>
            <person name="Li T."/>
            <person name="Mu C."/>
            <person name="Jiang W."/>
            <person name="Fu Q."/>
            <person name="Fu X."/>
            <person name="Miao Y."/>
            <person name="Liu J."/>
            <person name="Yu Q."/>
            <person name="Li R."/>
            <person name="Liao H."/>
            <person name="Li X."/>
            <person name="Kong Y."/>
            <person name="Jiang Z."/>
            <person name="Chourrout D."/>
            <person name="Li R."/>
            <person name="Bao Z."/>
        </authorList>
    </citation>
    <scope>NUCLEOTIDE SEQUENCE [LARGE SCALE GENOMIC DNA]</scope>
    <source>
        <strain evidence="6 7">PY_sf001</strain>
    </source>
</reference>
<dbReference type="Proteomes" id="UP000242188">
    <property type="component" value="Unassembled WGS sequence"/>
</dbReference>
<proteinExistence type="inferred from homology"/>
<dbReference type="InterPro" id="IPR042266">
    <property type="entry name" value="PPPDE_sf"/>
</dbReference>
<evidence type="ECO:0000313" key="6">
    <source>
        <dbReference type="EMBL" id="OWF40036.1"/>
    </source>
</evidence>
<keyword evidence="3" id="KW-0378">Hydrolase</keyword>
<dbReference type="PROSITE" id="PS51858">
    <property type="entry name" value="PPPDE"/>
    <property type="match status" value="1"/>
</dbReference>
<protein>
    <submittedName>
        <fullName evidence="6">Desumoylating isopeptidase 2</fullName>
    </submittedName>
</protein>
<comment type="similarity">
    <text evidence="1">Belongs to the DeSI family.</text>
</comment>
<keyword evidence="2" id="KW-0645">Protease</keyword>
<keyword evidence="7" id="KW-1185">Reference proteome</keyword>
<organism evidence="6 7">
    <name type="scientific">Mizuhopecten yessoensis</name>
    <name type="common">Japanese scallop</name>
    <name type="synonym">Patinopecten yessoensis</name>
    <dbReference type="NCBI Taxonomy" id="6573"/>
    <lineage>
        <taxon>Eukaryota</taxon>
        <taxon>Metazoa</taxon>
        <taxon>Spiralia</taxon>
        <taxon>Lophotrochozoa</taxon>
        <taxon>Mollusca</taxon>
        <taxon>Bivalvia</taxon>
        <taxon>Autobranchia</taxon>
        <taxon>Pteriomorphia</taxon>
        <taxon>Pectinida</taxon>
        <taxon>Pectinoidea</taxon>
        <taxon>Pectinidae</taxon>
        <taxon>Mizuhopecten</taxon>
    </lineage>
</organism>
<dbReference type="Gene3D" id="3.90.1720.30">
    <property type="entry name" value="PPPDE domains"/>
    <property type="match status" value="1"/>
</dbReference>
<feature type="region of interest" description="Disordered" evidence="4">
    <location>
        <begin position="160"/>
        <end position="187"/>
    </location>
</feature>
<comment type="caution">
    <text evidence="6">The sequence shown here is derived from an EMBL/GenBank/DDBJ whole genome shotgun (WGS) entry which is preliminary data.</text>
</comment>
<dbReference type="PANTHER" id="PTHR12378:SF80">
    <property type="entry name" value="IP06716P-RELATED"/>
    <property type="match status" value="1"/>
</dbReference>
<dbReference type="GO" id="GO:0006508">
    <property type="term" value="P:proteolysis"/>
    <property type="evidence" value="ECO:0007669"/>
    <property type="project" value="UniProtKB-KW"/>
</dbReference>
<dbReference type="SMART" id="SM01179">
    <property type="entry name" value="DUF862"/>
    <property type="match status" value="1"/>
</dbReference>
<evidence type="ECO:0000256" key="1">
    <source>
        <dbReference type="ARBA" id="ARBA00008140"/>
    </source>
</evidence>
<dbReference type="EMBL" id="NEDP02005491">
    <property type="protein sequence ID" value="OWF40036.1"/>
    <property type="molecule type" value="Genomic_DNA"/>
</dbReference>
<dbReference type="PANTHER" id="PTHR12378">
    <property type="entry name" value="DESUMOYLATING ISOPEPTIDASE"/>
    <property type="match status" value="1"/>
</dbReference>
<sequence>MAREPIVVNVYDMFWINEYTTNLGIGVFHAGVEVFGVEYGYGGHPLPMSGIFEITPRDAEDLGEQFKFKESIHIGTTDFMPEDVKRIVEQLGKGFRGDRYHLLNNNCNHFSSSLTQILCGKELPSWVNRLAYISTCIPFLERALPKEWLTPVALQAVIQEPMSPPPQGRRSQEEFPDSSEHLHNPRL</sequence>
<gene>
    <name evidence="6" type="ORF">KP79_PYT22659</name>
</gene>
<dbReference type="STRING" id="6573.A0A210PUB0"/>
<feature type="compositionally biased region" description="Basic and acidic residues" evidence="4">
    <location>
        <begin position="170"/>
        <end position="187"/>
    </location>
</feature>
<evidence type="ECO:0000256" key="3">
    <source>
        <dbReference type="ARBA" id="ARBA00022801"/>
    </source>
</evidence>
<dbReference type="Pfam" id="PF05903">
    <property type="entry name" value="Peptidase_C97"/>
    <property type="match status" value="1"/>
</dbReference>
<dbReference type="AlphaFoldDB" id="A0A210PUB0"/>
<dbReference type="GO" id="GO:0016579">
    <property type="term" value="P:protein deubiquitination"/>
    <property type="evidence" value="ECO:0007669"/>
    <property type="project" value="TreeGrafter"/>
</dbReference>
<dbReference type="GO" id="GO:0101005">
    <property type="term" value="F:deubiquitinase activity"/>
    <property type="evidence" value="ECO:0007669"/>
    <property type="project" value="TreeGrafter"/>
</dbReference>
<accession>A0A210PUB0</accession>
<evidence type="ECO:0000256" key="4">
    <source>
        <dbReference type="SAM" id="MobiDB-lite"/>
    </source>
</evidence>
<dbReference type="InterPro" id="IPR008580">
    <property type="entry name" value="PPPDE_dom"/>
</dbReference>
<evidence type="ECO:0000256" key="2">
    <source>
        <dbReference type="ARBA" id="ARBA00022670"/>
    </source>
</evidence>